<name>A0ABW5FQP2_9PSEU</name>
<dbReference type="RefSeq" id="WP_378264253.1">
    <property type="nucleotide sequence ID" value="NZ_JBHUKR010000006.1"/>
</dbReference>
<keyword evidence="2" id="KW-1185">Reference proteome</keyword>
<sequence>MMTHVQVFRPRFGVPLVKTVLAEDVWRARERAHTERTRRWTVPYQRRRSHGEKHPVFDFLFQYYAHRPAQLERWQPGPGVVLAGPDARKFLERPGYQETDGGVVLSESAFTPKRARMAAATLTLLRATESRKPRLNCFGLHEWAMVYRQPSGEVRHAAYPLRLGSAGTDAVVESQEIRCGHYDAFRFFTPAARPRNELQPTPDARVDLEQPGCLHTNMDLYRAAGKLDPFVPSELVADCFELAAAIRELDMRASPYDLSALGYHPIPVETAAGRAEYVRAQVEFSRRAAPLRARLIAHCAKLLIRTRSRGRRPRAGPLVDIRFRRGCGRIGNDRHSSRWGSKPCTNVTFP</sequence>
<reference evidence="2" key="1">
    <citation type="journal article" date="2019" name="Int. J. Syst. Evol. Microbiol.">
        <title>The Global Catalogue of Microorganisms (GCM) 10K type strain sequencing project: providing services to taxonomists for standard genome sequencing and annotation.</title>
        <authorList>
            <consortium name="The Broad Institute Genomics Platform"/>
            <consortium name="The Broad Institute Genome Sequencing Center for Infectious Disease"/>
            <person name="Wu L."/>
            <person name="Ma J."/>
        </authorList>
    </citation>
    <scope>NUCLEOTIDE SEQUENCE [LARGE SCALE GENOMIC DNA]</scope>
    <source>
        <strain evidence="2">CGMCC 4.7645</strain>
    </source>
</reference>
<protein>
    <submittedName>
        <fullName evidence="1">3-methyladenine DNA glycosylase</fullName>
    </submittedName>
</protein>
<accession>A0ABW5FQP2</accession>
<dbReference type="EMBL" id="JBHUKR010000006">
    <property type="protein sequence ID" value="MFD2416975.1"/>
    <property type="molecule type" value="Genomic_DNA"/>
</dbReference>
<gene>
    <name evidence="1" type="ORF">ACFSXZ_11645</name>
</gene>
<comment type="caution">
    <text evidence="1">The sequence shown here is derived from an EMBL/GenBank/DDBJ whole genome shotgun (WGS) entry which is preliminary data.</text>
</comment>
<proteinExistence type="predicted"/>
<organism evidence="1 2">
    <name type="scientific">Amycolatopsis pigmentata</name>
    <dbReference type="NCBI Taxonomy" id="450801"/>
    <lineage>
        <taxon>Bacteria</taxon>
        <taxon>Bacillati</taxon>
        <taxon>Actinomycetota</taxon>
        <taxon>Actinomycetes</taxon>
        <taxon>Pseudonocardiales</taxon>
        <taxon>Pseudonocardiaceae</taxon>
        <taxon>Amycolatopsis</taxon>
    </lineage>
</organism>
<dbReference type="Proteomes" id="UP001597417">
    <property type="component" value="Unassembled WGS sequence"/>
</dbReference>
<evidence type="ECO:0000313" key="2">
    <source>
        <dbReference type="Proteomes" id="UP001597417"/>
    </source>
</evidence>
<evidence type="ECO:0000313" key="1">
    <source>
        <dbReference type="EMBL" id="MFD2416975.1"/>
    </source>
</evidence>